<name>A0ACC0FXQ8_9ERIC</name>
<sequence>MMKPPQIAILGAGIFVRTQYIPRLTEISDLVVLKAIWSRTEESARGAVEIAASVSQK</sequence>
<reference evidence="1 2" key="1">
    <citation type="journal article" date="2022" name="Plant J.">
        <title>Chromosome-level genome of Camellia lanceoleosa provides a valuable resource for understanding genome evolution and self-incompatibility.</title>
        <authorList>
            <person name="Gong W."/>
            <person name="Xiao S."/>
            <person name="Wang L."/>
            <person name="Liao Z."/>
            <person name="Chang Y."/>
            <person name="Mo W."/>
            <person name="Hu G."/>
            <person name="Li W."/>
            <person name="Zhao G."/>
            <person name="Zhu H."/>
            <person name="Hu X."/>
            <person name="Ji K."/>
            <person name="Xiang X."/>
            <person name="Song Q."/>
            <person name="Yuan D."/>
            <person name="Jin S."/>
            <person name="Zhang L."/>
        </authorList>
    </citation>
    <scope>NUCLEOTIDE SEQUENCE [LARGE SCALE GENOMIC DNA]</scope>
    <source>
        <strain evidence="1">SQ_2022a</strain>
    </source>
</reference>
<comment type="caution">
    <text evidence="1">The sequence shown here is derived from an EMBL/GenBank/DDBJ whole genome shotgun (WGS) entry which is preliminary data.</text>
</comment>
<evidence type="ECO:0000313" key="1">
    <source>
        <dbReference type="EMBL" id="KAI7993582.1"/>
    </source>
</evidence>
<gene>
    <name evidence="1" type="ORF">LOK49_LG11G00959</name>
</gene>
<dbReference type="Proteomes" id="UP001060215">
    <property type="component" value="Chromosome 12"/>
</dbReference>
<keyword evidence="2" id="KW-1185">Reference proteome</keyword>
<evidence type="ECO:0000313" key="2">
    <source>
        <dbReference type="Proteomes" id="UP001060215"/>
    </source>
</evidence>
<proteinExistence type="predicted"/>
<protein>
    <submittedName>
        <fullName evidence="1">Uncharacterized protein</fullName>
    </submittedName>
</protein>
<accession>A0ACC0FXQ8</accession>
<organism evidence="1 2">
    <name type="scientific">Camellia lanceoleosa</name>
    <dbReference type="NCBI Taxonomy" id="1840588"/>
    <lineage>
        <taxon>Eukaryota</taxon>
        <taxon>Viridiplantae</taxon>
        <taxon>Streptophyta</taxon>
        <taxon>Embryophyta</taxon>
        <taxon>Tracheophyta</taxon>
        <taxon>Spermatophyta</taxon>
        <taxon>Magnoliopsida</taxon>
        <taxon>eudicotyledons</taxon>
        <taxon>Gunneridae</taxon>
        <taxon>Pentapetalae</taxon>
        <taxon>asterids</taxon>
        <taxon>Ericales</taxon>
        <taxon>Theaceae</taxon>
        <taxon>Camellia</taxon>
    </lineage>
</organism>
<dbReference type="EMBL" id="CM045769">
    <property type="protein sequence ID" value="KAI7993582.1"/>
    <property type="molecule type" value="Genomic_DNA"/>
</dbReference>